<dbReference type="Gene3D" id="3.40.190.150">
    <property type="entry name" value="Bordetella uptake gene, domain 1"/>
    <property type="match status" value="1"/>
</dbReference>
<evidence type="ECO:0000313" key="4">
    <source>
        <dbReference type="Proteomes" id="UP000000374"/>
    </source>
</evidence>
<evidence type="ECO:0000313" key="3">
    <source>
        <dbReference type="EMBL" id="ABM60211.1"/>
    </source>
</evidence>
<dbReference type="InterPro" id="IPR042100">
    <property type="entry name" value="Bug_dom1"/>
</dbReference>
<dbReference type="PANTHER" id="PTHR42928">
    <property type="entry name" value="TRICARBOXYLATE-BINDING PROTEIN"/>
    <property type="match status" value="1"/>
</dbReference>
<accession>A1WRF4</accession>
<dbReference type="EMBL" id="CP000542">
    <property type="protein sequence ID" value="ABM60211.1"/>
    <property type="molecule type" value="Genomic_DNA"/>
</dbReference>
<feature type="signal peptide" evidence="2">
    <location>
        <begin position="1"/>
        <end position="26"/>
    </location>
</feature>
<dbReference type="CDD" id="cd13578">
    <property type="entry name" value="PBP2_Bug27"/>
    <property type="match status" value="1"/>
</dbReference>
<feature type="chain" id="PRO_5002640047" evidence="2">
    <location>
        <begin position="27"/>
        <end position="337"/>
    </location>
</feature>
<dbReference type="InterPro" id="IPR005064">
    <property type="entry name" value="BUG"/>
</dbReference>
<dbReference type="PROSITE" id="PS51318">
    <property type="entry name" value="TAT"/>
    <property type="match status" value="1"/>
</dbReference>
<dbReference type="KEGG" id="vei:Veis_4511"/>
<evidence type="ECO:0000256" key="2">
    <source>
        <dbReference type="SAM" id="SignalP"/>
    </source>
</evidence>
<dbReference type="InterPro" id="IPR006311">
    <property type="entry name" value="TAT_signal"/>
</dbReference>
<dbReference type="STRING" id="391735.Veis_4511"/>
<evidence type="ECO:0000256" key="1">
    <source>
        <dbReference type="ARBA" id="ARBA00006987"/>
    </source>
</evidence>
<dbReference type="PIRSF" id="PIRSF017082">
    <property type="entry name" value="YflP"/>
    <property type="match status" value="1"/>
</dbReference>
<dbReference type="PANTHER" id="PTHR42928:SF5">
    <property type="entry name" value="BLR1237 PROTEIN"/>
    <property type="match status" value="1"/>
</dbReference>
<name>A1WRF4_VEREI</name>
<sequence length="337" mass="35658">MMNMPSQTSRRSALKALALAAGTQAAASLPAIGQTQPAYPSRPVRLIVPFPPGGATDIVARAIAERLQAVLGQPFVVDNRSGASGNIGMAEAARAPADGHTLVLGAPQTLTINPLLFKKGPGFDVARDFAPIIVVASVPNVLVVANKLPVKTTQELIAYARRHVGKLSYGSSSVGGTPHLSSEMFKTMTSTYIVHVPYRGSAPALQDLIGGQIDMMFDNLPASLPHIRAGSVRALAVTTLKRSPSAPDLPTLDESGVAGFDSQGWFALLAPSGTPNQILERINAEVNKILRTADFRARMERMGAETAGGSMDDLKQRIHSESERWGKVIRLANITAD</sequence>
<comment type="similarity">
    <text evidence="1">Belongs to the UPF0065 (bug) family.</text>
</comment>
<reference evidence="4" key="1">
    <citation type="submission" date="2006-12" db="EMBL/GenBank/DDBJ databases">
        <title>Complete sequence of chromosome 1 of Verminephrobacter eiseniae EF01-2.</title>
        <authorList>
            <person name="Copeland A."/>
            <person name="Lucas S."/>
            <person name="Lapidus A."/>
            <person name="Barry K."/>
            <person name="Detter J.C."/>
            <person name="Glavina del Rio T."/>
            <person name="Dalin E."/>
            <person name="Tice H."/>
            <person name="Pitluck S."/>
            <person name="Chertkov O."/>
            <person name="Brettin T."/>
            <person name="Bruce D."/>
            <person name="Han C."/>
            <person name="Tapia R."/>
            <person name="Gilna P."/>
            <person name="Schmutz J."/>
            <person name="Larimer F."/>
            <person name="Land M."/>
            <person name="Hauser L."/>
            <person name="Kyrpides N."/>
            <person name="Kim E."/>
            <person name="Stahl D."/>
            <person name="Richardson P."/>
        </authorList>
    </citation>
    <scope>NUCLEOTIDE SEQUENCE [LARGE SCALE GENOMIC DNA]</scope>
    <source>
        <strain evidence="4">EF01-2</strain>
    </source>
</reference>
<dbReference type="Gene3D" id="3.40.190.10">
    <property type="entry name" value="Periplasmic binding protein-like II"/>
    <property type="match status" value="1"/>
</dbReference>
<keyword evidence="4" id="KW-1185">Reference proteome</keyword>
<dbReference type="Pfam" id="PF03401">
    <property type="entry name" value="TctC"/>
    <property type="match status" value="1"/>
</dbReference>
<dbReference type="SUPFAM" id="SSF53850">
    <property type="entry name" value="Periplasmic binding protein-like II"/>
    <property type="match status" value="1"/>
</dbReference>
<dbReference type="AlphaFoldDB" id="A1WRF4"/>
<dbReference type="HOGENOM" id="CLU_045683_0_0_4"/>
<organism evidence="3 4">
    <name type="scientific">Verminephrobacter eiseniae (strain EF01-2)</name>
    <dbReference type="NCBI Taxonomy" id="391735"/>
    <lineage>
        <taxon>Bacteria</taxon>
        <taxon>Pseudomonadati</taxon>
        <taxon>Pseudomonadota</taxon>
        <taxon>Betaproteobacteria</taxon>
        <taxon>Burkholderiales</taxon>
        <taxon>Comamonadaceae</taxon>
        <taxon>Verminephrobacter</taxon>
    </lineage>
</organism>
<dbReference type="eggNOG" id="COG3181">
    <property type="taxonomic scope" value="Bacteria"/>
</dbReference>
<keyword evidence="2" id="KW-0732">Signal</keyword>
<gene>
    <name evidence="3" type="ordered locus">Veis_4511</name>
</gene>
<protein>
    <submittedName>
        <fullName evidence="3">Uncharacterized protein UPF0065</fullName>
    </submittedName>
</protein>
<proteinExistence type="inferred from homology"/>
<dbReference type="Proteomes" id="UP000000374">
    <property type="component" value="Chromosome"/>
</dbReference>